<dbReference type="AlphaFoldDB" id="A0A518EPC8"/>
<dbReference type="Proteomes" id="UP000320390">
    <property type="component" value="Chromosome"/>
</dbReference>
<name>A0A518EPC8_9BACT</name>
<protein>
    <recommendedName>
        <fullName evidence="4">Chromosome partition protein Smc</fullName>
    </recommendedName>
</protein>
<gene>
    <name evidence="2" type="ORF">Poly30_14450</name>
</gene>
<sequence>MKNIIIFVVVVAGAYFAWNNLPGLRDQVTKAANKYGGWTEEARKSDPVGFIEHATEQLEKDIKEFEAAKTALVSNKKSSEAKLEEYRDEQATSMGLANSIKEQYKIAEETGNWPITVAGKSYDRTAAITLVNNLLATSKNAAARMTDYEQVLAAIDLKSAELTGRISESKFNVEKLAAQKELVKIDSLSAEADMLLAKVNDLVEGNSKLAEEPALTYEDLVKDLTKQAKAEEKAAASDAANSAALDFLNS</sequence>
<feature type="coiled-coil region" evidence="1">
    <location>
        <begin position="55"/>
        <end position="89"/>
    </location>
</feature>
<evidence type="ECO:0000313" key="2">
    <source>
        <dbReference type="EMBL" id="QDV05942.1"/>
    </source>
</evidence>
<dbReference type="EMBL" id="CP036434">
    <property type="protein sequence ID" value="QDV05942.1"/>
    <property type="molecule type" value="Genomic_DNA"/>
</dbReference>
<dbReference type="OrthoDB" id="10020385at2"/>
<proteinExistence type="predicted"/>
<reference evidence="2 3" key="1">
    <citation type="submission" date="2019-02" db="EMBL/GenBank/DDBJ databases">
        <title>Deep-cultivation of Planctomycetes and their phenomic and genomic characterization uncovers novel biology.</title>
        <authorList>
            <person name="Wiegand S."/>
            <person name="Jogler M."/>
            <person name="Boedeker C."/>
            <person name="Pinto D."/>
            <person name="Vollmers J."/>
            <person name="Rivas-Marin E."/>
            <person name="Kohn T."/>
            <person name="Peeters S.H."/>
            <person name="Heuer A."/>
            <person name="Rast P."/>
            <person name="Oberbeckmann S."/>
            <person name="Bunk B."/>
            <person name="Jeske O."/>
            <person name="Meyerdierks A."/>
            <person name="Storesund J.E."/>
            <person name="Kallscheuer N."/>
            <person name="Luecker S."/>
            <person name="Lage O.M."/>
            <person name="Pohl T."/>
            <person name="Merkel B.J."/>
            <person name="Hornburger P."/>
            <person name="Mueller R.-W."/>
            <person name="Bruemmer F."/>
            <person name="Labrenz M."/>
            <person name="Spormann A.M."/>
            <person name="Op den Camp H."/>
            <person name="Overmann J."/>
            <person name="Amann R."/>
            <person name="Jetten M.S.M."/>
            <person name="Mascher T."/>
            <person name="Medema M.H."/>
            <person name="Devos D.P."/>
            <person name="Kaster A.-K."/>
            <person name="Ovreas L."/>
            <person name="Rohde M."/>
            <person name="Galperin M.Y."/>
            <person name="Jogler C."/>
        </authorList>
    </citation>
    <scope>NUCLEOTIDE SEQUENCE [LARGE SCALE GENOMIC DNA]</scope>
    <source>
        <strain evidence="2 3">Poly30</strain>
    </source>
</reference>
<organism evidence="2 3">
    <name type="scientific">Saltatorellus ferox</name>
    <dbReference type="NCBI Taxonomy" id="2528018"/>
    <lineage>
        <taxon>Bacteria</taxon>
        <taxon>Pseudomonadati</taxon>
        <taxon>Planctomycetota</taxon>
        <taxon>Planctomycetia</taxon>
        <taxon>Planctomycetia incertae sedis</taxon>
        <taxon>Saltatorellus</taxon>
    </lineage>
</organism>
<evidence type="ECO:0008006" key="4">
    <source>
        <dbReference type="Google" id="ProtNLM"/>
    </source>
</evidence>
<keyword evidence="1" id="KW-0175">Coiled coil</keyword>
<accession>A0A518EPC8</accession>
<evidence type="ECO:0000313" key="3">
    <source>
        <dbReference type="Proteomes" id="UP000320390"/>
    </source>
</evidence>
<dbReference type="RefSeq" id="WP_145195674.1">
    <property type="nucleotide sequence ID" value="NZ_CP036434.1"/>
</dbReference>
<evidence type="ECO:0000256" key="1">
    <source>
        <dbReference type="SAM" id="Coils"/>
    </source>
</evidence>
<keyword evidence="3" id="KW-1185">Reference proteome</keyword>